<comment type="caution">
    <text evidence="2">The sequence shown here is derived from an EMBL/GenBank/DDBJ whole genome shotgun (WGS) entry which is preliminary data.</text>
</comment>
<dbReference type="Gene3D" id="2.40.50.100">
    <property type="match status" value="1"/>
</dbReference>
<dbReference type="SUPFAM" id="SSF111369">
    <property type="entry name" value="HlyD-like secretion proteins"/>
    <property type="match status" value="1"/>
</dbReference>
<dbReference type="PANTHER" id="PTHR30469:SF15">
    <property type="entry name" value="HLYD FAMILY OF SECRETION PROTEINS"/>
    <property type="match status" value="1"/>
</dbReference>
<keyword evidence="1" id="KW-0732">Signal</keyword>
<sequence length="127" mass="13153">MMHKRPITAFLVLLALAGTASGFDLPWQKPPPAPAAGIRPVVSILVGDTQAAGHSVPGVIVARIEVALGFQTLGRVTARNVDIGDVVRRGDVTATLNPDDLQGDVRAAQAAVEAAQVELRTAEATAQ</sequence>
<keyword evidence="3" id="KW-1185">Reference proteome</keyword>
<organism evidence="2 3">
    <name type="scientific">Paracoccus thiocyanatus</name>
    <dbReference type="NCBI Taxonomy" id="34006"/>
    <lineage>
        <taxon>Bacteria</taxon>
        <taxon>Pseudomonadati</taxon>
        <taxon>Pseudomonadota</taxon>
        <taxon>Alphaproteobacteria</taxon>
        <taxon>Rhodobacterales</taxon>
        <taxon>Paracoccaceae</taxon>
        <taxon>Paracoccus</taxon>
    </lineage>
</organism>
<dbReference type="GO" id="GO:1990281">
    <property type="term" value="C:efflux pump complex"/>
    <property type="evidence" value="ECO:0007669"/>
    <property type="project" value="TreeGrafter"/>
</dbReference>
<dbReference type="PANTHER" id="PTHR30469">
    <property type="entry name" value="MULTIDRUG RESISTANCE PROTEIN MDTA"/>
    <property type="match status" value="1"/>
</dbReference>
<reference evidence="2 3" key="1">
    <citation type="submission" date="2018-05" db="EMBL/GenBank/DDBJ databases">
        <title>Whole genome sequencing of Paracoccus thiocyanatus SST.</title>
        <authorList>
            <person name="Ghosh W."/>
            <person name="Rameez M.J."/>
            <person name="Roy C."/>
        </authorList>
    </citation>
    <scope>NUCLEOTIDE SEQUENCE [LARGE SCALE GENOMIC DNA]</scope>
    <source>
        <strain evidence="2 3">SST</strain>
    </source>
</reference>
<evidence type="ECO:0000313" key="2">
    <source>
        <dbReference type="EMBL" id="RDW11678.1"/>
    </source>
</evidence>
<dbReference type="AlphaFoldDB" id="A0A3D8P8K0"/>
<protein>
    <submittedName>
        <fullName evidence="2">Efflux RND transporter periplasmic adaptor subunit</fullName>
    </submittedName>
</protein>
<name>A0A3D8P8K0_9RHOB</name>
<dbReference type="GO" id="GO:0015562">
    <property type="term" value="F:efflux transmembrane transporter activity"/>
    <property type="evidence" value="ECO:0007669"/>
    <property type="project" value="TreeGrafter"/>
</dbReference>
<dbReference type="Gene3D" id="1.10.287.470">
    <property type="entry name" value="Helix hairpin bin"/>
    <property type="match status" value="1"/>
</dbReference>
<dbReference type="Proteomes" id="UP000256679">
    <property type="component" value="Unassembled WGS sequence"/>
</dbReference>
<accession>A0A3D8P8K0</accession>
<gene>
    <name evidence="2" type="ORF">DIE28_18135</name>
</gene>
<evidence type="ECO:0000256" key="1">
    <source>
        <dbReference type="SAM" id="SignalP"/>
    </source>
</evidence>
<feature type="non-terminal residue" evidence="2">
    <location>
        <position position="127"/>
    </location>
</feature>
<proteinExistence type="predicted"/>
<dbReference type="EMBL" id="QFCQ01000251">
    <property type="protein sequence ID" value="RDW11678.1"/>
    <property type="molecule type" value="Genomic_DNA"/>
</dbReference>
<evidence type="ECO:0000313" key="3">
    <source>
        <dbReference type="Proteomes" id="UP000256679"/>
    </source>
</evidence>
<feature type="signal peptide" evidence="1">
    <location>
        <begin position="1"/>
        <end position="22"/>
    </location>
</feature>
<feature type="chain" id="PRO_5017681009" evidence="1">
    <location>
        <begin position="23"/>
        <end position="127"/>
    </location>
</feature>